<keyword evidence="5 8" id="KW-0067">ATP-binding</keyword>
<keyword evidence="9" id="KW-0378">Hydrolase</keyword>
<dbReference type="EMBL" id="CAXAMN010021629">
    <property type="protein sequence ID" value="CAK9061698.1"/>
    <property type="molecule type" value="Genomic_DNA"/>
</dbReference>
<comment type="function">
    <text evidence="8">Involved in chlorophyll biosynthesis. Catalyzes the insertion of magnesium ion into protoporphyrin IX to yield Mg-protoporphyrin IX.</text>
</comment>
<dbReference type="Gene3D" id="3.40.50.410">
    <property type="entry name" value="von Willebrand factor, type A domain"/>
    <property type="match status" value="1"/>
</dbReference>
<evidence type="ECO:0000256" key="9">
    <source>
        <dbReference type="RuleBase" id="RU363044"/>
    </source>
</evidence>
<feature type="compositionally biased region" description="Acidic residues" evidence="10">
    <location>
        <begin position="821"/>
        <end position="859"/>
    </location>
</feature>
<dbReference type="InterPro" id="IPR027417">
    <property type="entry name" value="P-loop_NTPase"/>
</dbReference>
<sequence length="1180" mass="131183">MTLHAFANIRIKAKGHGGERERGPDHFVQYQRLRWLVLDEISTVGLEVLATLEKKVAQATRTKGTWKNNGKGEARPFGGLNLILTGDLWQFPPVKATAIFQNPFAGGASCQVAALQKVLWSRTESGLHALFELTTEQRCVDPWLSLVLRQARHGAMSQDVWCFLHGFPTRYPGAWDFDTKVCLCGTAACQTLPLAWATAPHSPWEARLEQECPQCRIERRRRCLLGRDPKSAKFAAQPFIHGLNAAKYIATNLRAREVAVSQQQTILWVIAADTPLFHLDTDAPAELQARKSNWLQRHDQATGGIVGILPLLPNMPIRITQTLPELKPFGLFKNTRGTLYSWTLHELDIARLSRTTPGAELVLEKLPLALYVQIPGSTWQLHPALPPGVACIKPTVQQWTLQPGGRATIARRGFPVASDYSGTAHSFMGATLEACTLDLGFWDTAPSRDAQLSAYMCLSRVKRCEDVCVTHAFSPNLFQNGELTGPHTYLEFHRKKLSLAQAKARFEKDAPKRRRQPDVMLYCRNCSPRSNMPDRLLPLRDFESSLQHQQMHQMHVHIAEENTVHEPELTLNAQPVSGDSETFVPAYFVLPEQRRQVQITMELPVSARPVDIPKPDCVSGLVCLGSLWAQAVESGVNRVEREGLSVAHPCRPLVVATWNPEEGPLRPHLLDRLAISLNTDVATVYTDLDERVSAALSAIDFAERPSQSLEESAADITAMQTQLLFAREFLNDVKITEEQMGRLAEEASRGGCEGHRGEVFAVKIARAHAALQGRDVCNAEDLKQAIKLAILPRIRVQEAQMQEEIEEEEPPPPPPPPPQPDQEDPEEHTDEYEEEEQEEEEEPDEDQDQEDQDPDVPEEFMIDPEGAVVDPDLLKFQQKQKKSGRSGKGNKIYSMDRGRYVKAMLPKGGDTKSGKIALDATLRNAVVYQKMRREEAAKKLKPEEQRNVYIERSDIWVKKMARKAGALVIFVVDASGSMALNRMQNAKGAVLRLLENAYQNRDQVALVPCRGISAEVLVQPTSSVARASGSMKVLPCGGGTPLAHALSQAILLGTNAMKSSDVGQVCVVAITDGRANVPLAVSEGDETALDENGKMKKVPKEDLQEEAYILADKMRALGFKFLLIDTENKYVSSGVAKTLVDRAQGRYYYLPRADDKAIVEASDFQQLSSNEMNRTGDPLR</sequence>
<evidence type="ECO:0000256" key="10">
    <source>
        <dbReference type="SAM" id="MobiDB-lite"/>
    </source>
</evidence>
<dbReference type="EC" id="6.6.1.1" evidence="8"/>
<dbReference type="SUPFAM" id="SSF53300">
    <property type="entry name" value="vWA-like"/>
    <property type="match status" value="1"/>
</dbReference>
<evidence type="ECO:0000256" key="1">
    <source>
        <dbReference type="ARBA" id="ARBA00005799"/>
    </source>
</evidence>
<dbReference type="PROSITE" id="PS50234">
    <property type="entry name" value="VWFA"/>
    <property type="match status" value="1"/>
</dbReference>
<dbReference type="InterPro" id="IPR002035">
    <property type="entry name" value="VWF_A"/>
</dbReference>
<accession>A0ABP0NE66</accession>
<comment type="similarity">
    <text evidence="1 8">Belongs to the Mg-chelatase subunits D/I family.</text>
</comment>
<keyword evidence="4 8" id="KW-0547">Nucleotide-binding</keyword>
<evidence type="ECO:0000259" key="11">
    <source>
        <dbReference type="PROSITE" id="PS50234"/>
    </source>
</evidence>
<evidence type="ECO:0000256" key="2">
    <source>
        <dbReference type="ARBA" id="ARBA00022531"/>
    </source>
</evidence>
<feature type="region of interest" description="Disordered" evidence="10">
    <location>
        <begin position="800"/>
        <end position="859"/>
    </location>
</feature>
<name>A0ABP0NE66_9DINO</name>
<comment type="similarity">
    <text evidence="9">Belongs to the helicase family.</text>
</comment>
<comment type="pathway">
    <text evidence="8">Porphyrin-containing compound metabolism; chlorophyll biosynthesis.</text>
</comment>
<keyword evidence="13" id="KW-1185">Reference proteome</keyword>
<dbReference type="EC" id="5.6.2.3" evidence="9"/>
<dbReference type="NCBIfam" id="TIGR02031">
    <property type="entry name" value="BchD-ChlD"/>
    <property type="match status" value="1"/>
</dbReference>
<dbReference type="SMART" id="SM00327">
    <property type="entry name" value="VWA"/>
    <property type="match status" value="1"/>
</dbReference>
<dbReference type="InterPro" id="IPR041628">
    <property type="entry name" value="ChlI/MoxR_AAA_lid"/>
</dbReference>
<evidence type="ECO:0000256" key="4">
    <source>
        <dbReference type="ARBA" id="ARBA00022741"/>
    </source>
</evidence>
<dbReference type="PANTHER" id="PTHR43473:SF2">
    <property type="entry name" value="MAGNESIUM-CHELATASE SUBUNIT CHLD, CHLOROPLASTIC"/>
    <property type="match status" value="1"/>
</dbReference>
<dbReference type="InterPro" id="IPR011776">
    <property type="entry name" value="Mg_chelatase_ATPase-dsu"/>
</dbReference>
<keyword evidence="9" id="KW-0347">Helicase</keyword>
<organism evidence="12 13">
    <name type="scientific">Durusdinium trenchii</name>
    <dbReference type="NCBI Taxonomy" id="1381693"/>
    <lineage>
        <taxon>Eukaryota</taxon>
        <taxon>Sar</taxon>
        <taxon>Alveolata</taxon>
        <taxon>Dinophyceae</taxon>
        <taxon>Suessiales</taxon>
        <taxon>Symbiodiniaceae</taxon>
        <taxon>Durusdinium</taxon>
    </lineage>
</organism>
<keyword evidence="6 8" id="KW-0149">Chlorophyll biosynthesis</keyword>
<dbReference type="CDD" id="cd01451">
    <property type="entry name" value="vWA_Magnesium_chelatase"/>
    <property type="match status" value="1"/>
</dbReference>
<dbReference type="Gene3D" id="1.10.8.80">
    <property type="entry name" value="Magnesium chelatase subunit I, C-Terminal domain"/>
    <property type="match status" value="1"/>
</dbReference>
<dbReference type="InterPro" id="IPR010285">
    <property type="entry name" value="DNA_helicase_pif1-like_DEAD"/>
</dbReference>
<evidence type="ECO:0000256" key="3">
    <source>
        <dbReference type="ARBA" id="ARBA00022598"/>
    </source>
</evidence>
<dbReference type="Pfam" id="PF17863">
    <property type="entry name" value="AAA_lid_2"/>
    <property type="match status" value="1"/>
</dbReference>
<evidence type="ECO:0000256" key="6">
    <source>
        <dbReference type="ARBA" id="ARBA00023171"/>
    </source>
</evidence>
<dbReference type="InterPro" id="IPR041702">
    <property type="entry name" value="BchD/ChlD_VWA"/>
</dbReference>
<dbReference type="Pfam" id="PF13519">
    <property type="entry name" value="VWA_2"/>
    <property type="match status" value="1"/>
</dbReference>
<proteinExistence type="inferred from homology"/>
<comment type="cofactor">
    <cofactor evidence="9">
        <name>Mg(2+)</name>
        <dbReference type="ChEBI" id="CHEBI:18420"/>
    </cofactor>
</comment>
<evidence type="ECO:0000256" key="5">
    <source>
        <dbReference type="ARBA" id="ARBA00022840"/>
    </source>
</evidence>
<comment type="catalytic activity">
    <reaction evidence="9">
        <text>ATP + H2O = ADP + phosphate + H(+)</text>
        <dbReference type="Rhea" id="RHEA:13065"/>
        <dbReference type="ChEBI" id="CHEBI:15377"/>
        <dbReference type="ChEBI" id="CHEBI:15378"/>
        <dbReference type="ChEBI" id="CHEBI:30616"/>
        <dbReference type="ChEBI" id="CHEBI:43474"/>
        <dbReference type="ChEBI" id="CHEBI:456216"/>
        <dbReference type="EC" id="5.6.2.3"/>
    </reaction>
</comment>
<feature type="compositionally biased region" description="Pro residues" evidence="10">
    <location>
        <begin position="811"/>
        <end position="820"/>
    </location>
</feature>
<dbReference type="Pfam" id="PF05970">
    <property type="entry name" value="PIF1"/>
    <property type="match status" value="1"/>
</dbReference>
<keyword evidence="2 8" id="KW-0602">Photosynthesis</keyword>
<dbReference type="Proteomes" id="UP001642484">
    <property type="component" value="Unassembled WGS sequence"/>
</dbReference>
<keyword evidence="8" id="KW-0150">Chloroplast</keyword>
<dbReference type="SUPFAM" id="SSF52540">
    <property type="entry name" value="P-loop containing nucleoside triphosphate hydrolases"/>
    <property type="match status" value="2"/>
</dbReference>
<evidence type="ECO:0000313" key="13">
    <source>
        <dbReference type="Proteomes" id="UP001642484"/>
    </source>
</evidence>
<protein>
    <recommendedName>
        <fullName evidence="8 9">Multifunctional fusion protein</fullName>
    </recommendedName>
    <domain>
        <recommendedName>
            <fullName evidence="8">Mg-protoporphyrin IX chelatase</fullName>
            <ecNumber evidence="8">6.6.1.1</ecNumber>
        </recommendedName>
    </domain>
    <domain>
        <recommendedName>
            <fullName evidence="9">ATP-dependent DNA helicase</fullName>
            <ecNumber evidence="9">5.6.2.3</ecNumber>
        </recommendedName>
    </domain>
</protein>
<keyword evidence="9" id="KW-0233">DNA recombination</keyword>
<comment type="catalytic activity">
    <reaction evidence="7 8">
        <text>protoporphyrin IX + Mg(2+) + ATP + H2O = Mg-protoporphyrin IX + ADP + phosphate + 3 H(+)</text>
        <dbReference type="Rhea" id="RHEA:13961"/>
        <dbReference type="ChEBI" id="CHEBI:15377"/>
        <dbReference type="ChEBI" id="CHEBI:15378"/>
        <dbReference type="ChEBI" id="CHEBI:18420"/>
        <dbReference type="ChEBI" id="CHEBI:30616"/>
        <dbReference type="ChEBI" id="CHEBI:43474"/>
        <dbReference type="ChEBI" id="CHEBI:57306"/>
        <dbReference type="ChEBI" id="CHEBI:60492"/>
        <dbReference type="ChEBI" id="CHEBI:456216"/>
        <dbReference type="EC" id="6.6.1.1"/>
    </reaction>
</comment>
<evidence type="ECO:0000256" key="7">
    <source>
        <dbReference type="ARBA" id="ARBA00048693"/>
    </source>
</evidence>
<dbReference type="PANTHER" id="PTHR43473">
    <property type="entry name" value="MAGNESIUM-CHELATASE SUBUNIT CHLD, CHLOROPLASTIC"/>
    <property type="match status" value="1"/>
</dbReference>
<comment type="subcellular location">
    <subcellularLocation>
        <location evidence="8">Plastid</location>
        <location evidence="8">Chloroplast</location>
    </subcellularLocation>
</comment>
<dbReference type="InterPro" id="IPR036465">
    <property type="entry name" value="vWFA_dom_sf"/>
</dbReference>
<keyword evidence="9" id="KW-0234">DNA repair</keyword>
<keyword evidence="9" id="KW-0227">DNA damage</keyword>
<dbReference type="Gene3D" id="3.40.50.300">
    <property type="entry name" value="P-loop containing nucleotide triphosphate hydrolases"/>
    <property type="match status" value="2"/>
</dbReference>
<feature type="compositionally biased region" description="Acidic residues" evidence="10">
    <location>
        <begin position="801"/>
        <end position="810"/>
    </location>
</feature>
<comment type="caution">
    <text evidence="12">The sequence shown here is derived from an EMBL/GenBank/DDBJ whole genome shotgun (WGS) entry which is preliminary data.</text>
</comment>
<evidence type="ECO:0000313" key="12">
    <source>
        <dbReference type="EMBL" id="CAK9061698.1"/>
    </source>
</evidence>
<gene>
    <name evidence="12" type="ORF">CCMP2556_LOCUS30328</name>
</gene>
<reference evidence="12 13" key="1">
    <citation type="submission" date="2024-02" db="EMBL/GenBank/DDBJ databases">
        <authorList>
            <person name="Chen Y."/>
            <person name="Shah S."/>
            <person name="Dougan E. K."/>
            <person name="Thang M."/>
            <person name="Chan C."/>
        </authorList>
    </citation>
    <scope>NUCLEOTIDE SEQUENCE [LARGE SCALE GENOMIC DNA]</scope>
</reference>
<feature type="domain" description="VWFA" evidence="11">
    <location>
        <begin position="967"/>
        <end position="1175"/>
    </location>
</feature>
<keyword evidence="3 8" id="KW-0436">Ligase</keyword>
<keyword evidence="8" id="KW-0934">Plastid</keyword>
<evidence type="ECO:0000256" key="8">
    <source>
        <dbReference type="RuleBase" id="RU362087"/>
    </source>
</evidence>